<dbReference type="Pfam" id="PF10646">
    <property type="entry name" value="Germane"/>
    <property type="match status" value="1"/>
</dbReference>
<accession>A0A6J6DW53</accession>
<dbReference type="InterPro" id="IPR018911">
    <property type="entry name" value="Gmad2_Ig-like_dom"/>
</dbReference>
<evidence type="ECO:0000313" key="2">
    <source>
        <dbReference type="EMBL" id="CAB4568322.1"/>
    </source>
</evidence>
<organism evidence="2">
    <name type="scientific">freshwater metagenome</name>
    <dbReference type="NCBI Taxonomy" id="449393"/>
    <lineage>
        <taxon>unclassified sequences</taxon>
        <taxon>metagenomes</taxon>
        <taxon>ecological metagenomes</taxon>
    </lineage>
</organism>
<sequence>MKKLVLAVLALFLISACSAPNDQALVDETKSVTVYFVADTPRGFKLFSENREITAPSSAFASTVISQLISGSLQPIDPDYVNLWDSSNSLNEVVISGAQATVDLNLGELNVGAEGEIRAIEQIVWTLTGITPSLTTVRFLVNGEQVETFAGHVDTSVDFKRVPDYEVLNPLQIDSLSDGAEVSLPISVAGYACTFEANVIWTITQNDKFVVDGVTTAAAACPERSKWQVKLPDLEPGEYLFTVKEFSAEDGSLFALDSKRLVVK</sequence>
<feature type="domain" description="GerMN" evidence="1">
    <location>
        <begin position="61"/>
        <end position="150"/>
    </location>
</feature>
<dbReference type="Pfam" id="PF10648">
    <property type="entry name" value="Gmad2"/>
    <property type="match status" value="1"/>
</dbReference>
<name>A0A6J6DW53_9ZZZZ</name>
<gene>
    <name evidence="2" type="ORF">UFOPK1726_00126</name>
</gene>
<dbReference type="SMART" id="SM00909">
    <property type="entry name" value="Germane"/>
    <property type="match status" value="1"/>
</dbReference>
<evidence type="ECO:0000259" key="1">
    <source>
        <dbReference type="SMART" id="SM00909"/>
    </source>
</evidence>
<proteinExistence type="predicted"/>
<dbReference type="AlphaFoldDB" id="A0A6J6DW53"/>
<dbReference type="PROSITE" id="PS51257">
    <property type="entry name" value="PROKAR_LIPOPROTEIN"/>
    <property type="match status" value="1"/>
</dbReference>
<dbReference type="InterPro" id="IPR019606">
    <property type="entry name" value="GerMN"/>
</dbReference>
<dbReference type="EMBL" id="CAEZTT010000006">
    <property type="protein sequence ID" value="CAB4568322.1"/>
    <property type="molecule type" value="Genomic_DNA"/>
</dbReference>
<protein>
    <submittedName>
        <fullName evidence="2">Unannotated protein</fullName>
    </submittedName>
</protein>
<reference evidence="2" key="1">
    <citation type="submission" date="2020-05" db="EMBL/GenBank/DDBJ databases">
        <authorList>
            <person name="Chiriac C."/>
            <person name="Salcher M."/>
            <person name="Ghai R."/>
            <person name="Kavagutti S V."/>
        </authorList>
    </citation>
    <scope>NUCLEOTIDE SEQUENCE</scope>
</reference>